<feature type="transmembrane region" description="Helical" evidence="1">
    <location>
        <begin position="51"/>
        <end position="81"/>
    </location>
</feature>
<gene>
    <name evidence="2" type="ORF">DT376_14635</name>
</gene>
<evidence type="ECO:0000313" key="2">
    <source>
        <dbReference type="EMBL" id="RCI74124.1"/>
    </source>
</evidence>
<sequence length="89" mass="9310">MLPLCIVVDETGRLVSQGEFTGDCTGYVLMTPADFAGSMTVAQLFGWPDPVAFGAAFTTAFGVVLGCAVVAHTIGSLAGFFDTNREEEL</sequence>
<dbReference type="EMBL" id="QORE01000442">
    <property type="protein sequence ID" value="RCI74124.1"/>
    <property type="molecule type" value="Genomic_DNA"/>
</dbReference>
<accession>A0A367M9M4</accession>
<evidence type="ECO:0000256" key="1">
    <source>
        <dbReference type="SAM" id="Phobius"/>
    </source>
</evidence>
<dbReference type="AlphaFoldDB" id="A0A367M9M4"/>
<proteinExistence type="predicted"/>
<comment type="caution">
    <text evidence="2">The sequence shown here is derived from an EMBL/GenBank/DDBJ whole genome shotgun (WGS) entry which is preliminary data.</text>
</comment>
<dbReference type="RefSeq" id="WP_043554958.1">
    <property type="nucleotide sequence ID" value="NZ_CP077985.1"/>
</dbReference>
<keyword evidence="1" id="KW-1133">Transmembrane helix</keyword>
<organism evidence="2 3">
    <name type="scientific">Pseudomonas aeruginosa</name>
    <dbReference type="NCBI Taxonomy" id="287"/>
    <lineage>
        <taxon>Bacteria</taxon>
        <taxon>Pseudomonadati</taxon>
        <taxon>Pseudomonadota</taxon>
        <taxon>Gammaproteobacteria</taxon>
        <taxon>Pseudomonadales</taxon>
        <taxon>Pseudomonadaceae</taxon>
        <taxon>Pseudomonas</taxon>
    </lineage>
</organism>
<keyword evidence="1" id="KW-0472">Membrane</keyword>
<keyword evidence="1" id="KW-0812">Transmembrane</keyword>
<dbReference type="Proteomes" id="UP000253594">
    <property type="component" value="Unassembled WGS sequence"/>
</dbReference>
<protein>
    <submittedName>
        <fullName evidence="2">Uncharacterized protein</fullName>
    </submittedName>
</protein>
<name>A0A367M9M4_PSEAI</name>
<reference evidence="2 3" key="1">
    <citation type="submission" date="2018-07" db="EMBL/GenBank/DDBJ databases">
        <title>Mechanisms of high-level aminoglycoside resistance among Gram-negative pathogens in Brazil.</title>
        <authorList>
            <person name="Ballaben A.S."/>
            <person name="Darini A.L.C."/>
            <person name="Doi Y."/>
        </authorList>
    </citation>
    <scope>NUCLEOTIDE SEQUENCE [LARGE SCALE GENOMIC DNA]</scope>
    <source>
        <strain evidence="2 3">B2-305</strain>
    </source>
</reference>
<evidence type="ECO:0000313" key="3">
    <source>
        <dbReference type="Proteomes" id="UP000253594"/>
    </source>
</evidence>